<dbReference type="PATRIC" id="fig|42253.5.peg.4717"/>
<dbReference type="KEGG" id="nmv:NITMOv2_4785"/>
<keyword evidence="1" id="KW-0812">Transmembrane</keyword>
<dbReference type="AlphaFoldDB" id="A0A0K2GJM1"/>
<organism evidence="3 4">
    <name type="scientific">Nitrospira moscoviensis</name>
    <dbReference type="NCBI Taxonomy" id="42253"/>
    <lineage>
        <taxon>Bacteria</taxon>
        <taxon>Pseudomonadati</taxon>
        <taxon>Nitrospirota</taxon>
        <taxon>Nitrospiria</taxon>
        <taxon>Nitrospirales</taxon>
        <taxon>Nitrospiraceae</taxon>
        <taxon>Nitrospira</taxon>
    </lineage>
</organism>
<feature type="chain" id="PRO_5005477031" evidence="2">
    <location>
        <begin position="29"/>
        <end position="274"/>
    </location>
</feature>
<keyword evidence="1" id="KW-1133">Transmembrane helix</keyword>
<dbReference type="STRING" id="42253.NITMOv2_4785"/>
<dbReference type="Proteomes" id="UP000069205">
    <property type="component" value="Chromosome"/>
</dbReference>
<evidence type="ECO:0000256" key="1">
    <source>
        <dbReference type="SAM" id="Phobius"/>
    </source>
</evidence>
<dbReference type="EMBL" id="CP011801">
    <property type="protein sequence ID" value="ALA61153.1"/>
    <property type="molecule type" value="Genomic_DNA"/>
</dbReference>
<dbReference type="RefSeq" id="WP_053381856.1">
    <property type="nucleotide sequence ID" value="NZ_CP011801.1"/>
</dbReference>
<evidence type="ECO:0000256" key="2">
    <source>
        <dbReference type="SAM" id="SignalP"/>
    </source>
</evidence>
<protein>
    <submittedName>
        <fullName evidence="3">Uncharacterized protein</fullName>
    </submittedName>
</protein>
<sequence>MKTVQKAVMALAGAAVLVTGALSQPAWAFNFQQTDLILAIYGNRTPGEGAEALINLSDLTPIGQPGPIGDVDALTNPSQTYTFDLSAYLNAPGVKDLNPASPDYPVRYTVMGVKADPGTRGFALKAGSSTNLAGTVQASNGAFLTAMNNWAGNINDSNAPNLVTGQNGAVLGFTNTNSMTSRMGLAEKLNNGFNVTMGANLDQLLHIIKVDSELVDDPAMAMGQAKLFANGLFQITGGQLAVAPIPVPAAVVLFGSGLIGLVGIARRNLFGQTA</sequence>
<gene>
    <name evidence="3" type="ORF">NITMOv2_4785</name>
</gene>
<reference evidence="3 4" key="1">
    <citation type="journal article" date="2015" name="Proc. Natl. Acad. Sci. U.S.A.">
        <title>Expanded metabolic versatility of ubiquitous nitrite-oxidizing bacteria from the genus Nitrospira.</title>
        <authorList>
            <person name="Koch H."/>
            <person name="Lucker S."/>
            <person name="Albertsen M."/>
            <person name="Kitzinger K."/>
            <person name="Herbold C."/>
            <person name="Spieck E."/>
            <person name="Nielsen P.H."/>
            <person name="Wagner M."/>
            <person name="Daims H."/>
        </authorList>
    </citation>
    <scope>NUCLEOTIDE SEQUENCE [LARGE SCALE GENOMIC DNA]</scope>
    <source>
        <strain evidence="3 4">NSP M-1</strain>
    </source>
</reference>
<accession>A0A0K2GJM1</accession>
<proteinExistence type="predicted"/>
<keyword evidence="1" id="KW-0472">Membrane</keyword>
<keyword evidence="4" id="KW-1185">Reference proteome</keyword>
<name>A0A0K2GJM1_NITMO</name>
<keyword evidence="2" id="KW-0732">Signal</keyword>
<feature type="transmembrane region" description="Helical" evidence="1">
    <location>
        <begin position="245"/>
        <end position="265"/>
    </location>
</feature>
<evidence type="ECO:0000313" key="4">
    <source>
        <dbReference type="Proteomes" id="UP000069205"/>
    </source>
</evidence>
<evidence type="ECO:0000313" key="3">
    <source>
        <dbReference type="EMBL" id="ALA61153.1"/>
    </source>
</evidence>
<feature type="signal peptide" evidence="2">
    <location>
        <begin position="1"/>
        <end position="28"/>
    </location>
</feature>